<keyword evidence="5" id="KW-1185">Reference proteome</keyword>
<dbReference type="EMBL" id="BNCQ01000002">
    <property type="protein sequence ID" value="GIL95396.1"/>
    <property type="molecule type" value="Genomic_DNA"/>
</dbReference>
<sequence>MLNLTRSSQPLKESGGCCQRLLPFDATSDDGRVSHAATHAATRSTRSTSTSAATFPVLSHQATPPAPLALPRDVPPVAAPLPACDMAAVGGTPAGAMTSCPPPARPSPLHLAVMAPLRTPTWVGIRQGAAALAAAAEGERQLVWPHFRYLQVPRTPVLLELFKFQLFSVEEVPPGAVQWRRCFWTPTHGLAVWPPGPNPDELLDMDQQLIRVLRTRWQPVGILFVRFPLASRTEF</sequence>
<dbReference type="Proteomes" id="UP000722791">
    <property type="component" value="Unassembled WGS sequence"/>
</dbReference>
<dbReference type="Proteomes" id="UP000747110">
    <property type="component" value="Unassembled WGS sequence"/>
</dbReference>
<comment type="caution">
    <text evidence="3">The sequence shown here is derived from an EMBL/GenBank/DDBJ whole genome shotgun (WGS) entry which is preliminary data.</text>
</comment>
<gene>
    <name evidence="2" type="ORF">Vretifemale_10828</name>
    <name evidence="3" type="ORF">Vretimale_1432</name>
</gene>
<evidence type="ECO:0000313" key="4">
    <source>
        <dbReference type="Proteomes" id="UP000722791"/>
    </source>
</evidence>
<feature type="region of interest" description="Disordered" evidence="1">
    <location>
        <begin position="28"/>
        <end position="52"/>
    </location>
</feature>
<dbReference type="EMBL" id="BNCP01000022">
    <property type="protein sequence ID" value="GIL81842.1"/>
    <property type="molecule type" value="Genomic_DNA"/>
</dbReference>
<reference evidence="3" key="1">
    <citation type="journal article" date="2021" name="Proc. Natl. Acad. Sci. U.S.A.">
        <title>Three genomes in the algal genus Volvox reveal the fate of a haploid sex-determining region after a transition to homothallism.</title>
        <authorList>
            <person name="Yamamoto K."/>
            <person name="Hamaji T."/>
            <person name="Kawai-Toyooka H."/>
            <person name="Matsuzaki R."/>
            <person name="Takahashi F."/>
            <person name="Nishimura Y."/>
            <person name="Kawachi M."/>
            <person name="Noguchi H."/>
            <person name="Minakuchi Y."/>
            <person name="Umen J.G."/>
            <person name="Toyoda A."/>
            <person name="Nozaki H."/>
        </authorList>
    </citation>
    <scope>NUCLEOTIDE SEQUENCE</scope>
    <source>
        <strain evidence="3">NIES-3785</strain>
        <strain evidence="2">NIES-3786</strain>
    </source>
</reference>
<organism evidence="3 4">
    <name type="scientific">Volvox reticuliferus</name>
    <dbReference type="NCBI Taxonomy" id="1737510"/>
    <lineage>
        <taxon>Eukaryota</taxon>
        <taxon>Viridiplantae</taxon>
        <taxon>Chlorophyta</taxon>
        <taxon>core chlorophytes</taxon>
        <taxon>Chlorophyceae</taxon>
        <taxon>CS clade</taxon>
        <taxon>Chlamydomonadales</taxon>
        <taxon>Volvocaceae</taxon>
        <taxon>Volvox</taxon>
    </lineage>
</organism>
<evidence type="ECO:0000313" key="3">
    <source>
        <dbReference type="EMBL" id="GIL95396.1"/>
    </source>
</evidence>
<evidence type="ECO:0000313" key="5">
    <source>
        <dbReference type="Proteomes" id="UP000747110"/>
    </source>
</evidence>
<proteinExistence type="predicted"/>
<evidence type="ECO:0000256" key="1">
    <source>
        <dbReference type="SAM" id="MobiDB-lite"/>
    </source>
</evidence>
<feature type="compositionally biased region" description="Low complexity" evidence="1">
    <location>
        <begin position="34"/>
        <end position="52"/>
    </location>
</feature>
<evidence type="ECO:0000313" key="2">
    <source>
        <dbReference type="EMBL" id="GIL81842.1"/>
    </source>
</evidence>
<protein>
    <submittedName>
        <fullName evidence="3">Uncharacterized protein</fullName>
    </submittedName>
</protein>
<accession>A0A8J4D967</accession>
<dbReference type="AlphaFoldDB" id="A0A8J4D967"/>
<name>A0A8J4D967_9CHLO</name>